<dbReference type="EMBL" id="JAVDUP010000008">
    <property type="protein sequence ID" value="MDR6903516.1"/>
    <property type="molecule type" value="Genomic_DNA"/>
</dbReference>
<evidence type="ECO:0000256" key="2">
    <source>
        <dbReference type="ARBA" id="ARBA00010742"/>
    </source>
</evidence>
<dbReference type="Gene3D" id="3.40.190.10">
    <property type="entry name" value="Periplasmic binding protein-like II"/>
    <property type="match status" value="2"/>
</dbReference>
<proteinExistence type="inferred from homology"/>
<name>A0ABU1SX26_9HYPH</name>
<dbReference type="InterPro" id="IPR015168">
    <property type="entry name" value="SsuA/THI5"/>
</dbReference>
<evidence type="ECO:0000256" key="4">
    <source>
        <dbReference type="SAM" id="SignalP"/>
    </source>
</evidence>
<reference evidence="6 7" key="1">
    <citation type="submission" date="2023-07" db="EMBL/GenBank/DDBJ databases">
        <title>Sorghum-associated microbial communities from plants grown in Nebraska, USA.</title>
        <authorList>
            <person name="Schachtman D."/>
        </authorList>
    </citation>
    <scope>NUCLEOTIDE SEQUENCE [LARGE SCALE GENOMIC DNA]</scope>
    <source>
        <strain evidence="6 7">3199</strain>
    </source>
</reference>
<gene>
    <name evidence="6" type="ORF">J2W52_005149</name>
</gene>
<dbReference type="SUPFAM" id="SSF53850">
    <property type="entry name" value="Periplasmic binding protein-like II"/>
    <property type="match status" value="1"/>
</dbReference>
<comment type="subcellular location">
    <subcellularLocation>
        <location evidence="1">Periplasm</location>
    </subcellularLocation>
</comment>
<evidence type="ECO:0000259" key="5">
    <source>
        <dbReference type="Pfam" id="PF09084"/>
    </source>
</evidence>
<dbReference type="PANTHER" id="PTHR30024">
    <property type="entry name" value="ALIPHATIC SULFONATES-BINDING PROTEIN-RELATED"/>
    <property type="match status" value="1"/>
</dbReference>
<sequence length="308" mass="32462">MLKRAILIASVVAASAAPSLAETSITFGSPPIAEVEAVFVAKELGVFDKKGLNVEVLPSTSNQAMVAGLVSGSHQIAAISPTVLLQAIDTGMDLVVVGTCGVTSARTANNMGLAVRDGVDISKPEDLVGKKIGAPGTNGTIDVLFKQWLKLKNIPETKLTFIEVPIPNTADVLKGGTIDAIIAGEPSLGRAVSQSNGKVAFHYMSELPENLPYTTFATTREWARSNPDAIKAFQAGLAEGAAFVKANPDKTREILSKYTKLPVEVLNTFELPECQTVPTKQGLDYFDKAMRDDGLLTGNIDTAGLIVP</sequence>
<accession>A0ABU1SX26</accession>
<evidence type="ECO:0000313" key="7">
    <source>
        <dbReference type="Proteomes" id="UP001250791"/>
    </source>
</evidence>
<feature type="domain" description="SsuA/THI5-like" evidence="5">
    <location>
        <begin position="37"/>
        <end position="250"/>
    </location>
</feature>
<protein>
    <submittedName>
        <fullName evidence="6">NitT/TauT family transport system substrate-binding protein</fullName>
    </submittedName>
</protein>
<feature type="signal peptide" evidence="4">
    <location>
        <begin position="1"/>
        <end position="21"/>
    </location>
</feature>
<comment type="similarity">
    <text evidence="2">Belongs to the bacterial solute-binding protein SsuA/TauA family.</text>
</comment>
<organism evidence="6 7">
    <name type="scientific">Rhizobium miluonense</name>
    <dbReference type="NCBI Taxonomy" id="411945"/>
    <lineage>
        <taxon>Bacteria</taxon>
        <taxon>Pseudomonadati</taxon>
        <taxon>Pseudomonadota</taxon>
        <taxon>Alphaproteobacteria</taxon>
        <taxon>Hyphomicrobiales</taxon>
        <taxon>Rhizobiaceae</taxon>
        <taxon>Rhizobium/Agrobacterium group</taxon>
        <taxon>Rhizobium</taxon>
    </lineage>
</organism>
<comment type="caution">
    <text evidence="6">The sequence shown here is derived from an EMBL/GenBank/DDBJ whole genome shotgun (WGS) entry which is preliminary data.</text>
</comment>
<dbReference type="Pfam" id="PF09084">
    <property type="entry name" value="NMT1"/>
    <property type="match status" value="1"/>
</dbReference>
<evidence type="ECO:0000256" key="3">
    <source>
        <dbReference type="ARBA" id="ARBA00022729"/>
    </source>
</evidence>
<dbReference type="PANTHER" id="PTHR30024:SF47">
    <property type="entry name" value="TAURINE-BINDING PERIPLASMIC PROTEIN"/>
    <property type="match status" value="1"/>
</dbReference>
<evidence type="ECO:0000313" key="6">
    <source>
        <dbReference type="EMBL" id="MDR6903516.1"/>
    </source>
</evidence>
<dbReference type="Proteomes" id="UP001250791">
    <property type="component" value="Unassembled WGS sequence"/>
</dbReference>
<dbReference type="RefSeq" id="WP_183774722.1">
    <property type="nucleotide sequence ID" value="NZ_JAVDUP010000008.1"/>
</dbReference>
<feature type="chain" id="PRO_5047336406" evidence="4">
    <location>
        <begin position="22"/>
        <end position="308"/>
    </location>
</feature>
<keyword evidence="3 4" id="KW-0732">Signal</keyword>
<keyword evidence="7" id="KW-1185">Reference proteome</keyword>
<evidence type="ECO:0000256" key="1">
    <source>
        <dbReference type="ARBA" id="ARBA00004418"/>
    </source>
</evidence>